<feature type="transmembrane region" description="Helical" evidence="8">
    <location>
        <begin position="41"/>
        <end position="62"/>
    </location>
</feature>
<dbReference type="Proteomes" id="UP000199087">
    <property type="component" value="Unassembled WGS sequence"/>
</dbReference>
<feature type="transmembrane region" description="Helical" evidence="8">
    <location>
        <begin position="187"/>
        <end position="207"/>
    </location>
</feature>
<organism evidence="9 10">
    <name type="scientific">Neobacillus massiliamazoniensis</name>
    <dbReference type="NCBI Taxonomy" id="1499688"/>
    <lineage>
        <taxon>Bacteria</taxon>
        <taxon>Bacillati</taxon>
        <taxon>Bacillota</taxon>
        <taxon>Bacilli</taxon>
        <taxon>Bacillales</taxon>
        <taxon>Bacillaceae</taxon>
        <taxon>Neobacillus</taxon>
    </lineage>
</organism>
<dbReference type="PANTHER" id="PTHR34975:SF2">
    <property type="entry name" value="SPORE GERMINATION PROTEIN A2"/>
    <property type="match status" value="1"/>
</dbReference>
<comment type="subcellular location">
    <subcellularLocation>
        <location evidence="1">Membrane</location>
        <topology evidence="1">Multi-pass membrane protein</topology>
    </subcellularLocation>
</comment>
<evidence type="ECO:0000256" key="7">
    <source>
        <dbReference type="ARBA" id="ARBA00023136"/>
    </source>
</evidence>
<keyword evidence="5 8" id="KW-0812">Transmembrane</keyword>
<sequence>MNKDSYSISSFQLFFFVVKAQLGVGVITLPASVYLYSKQGAWISVLLSGAICVTLVLMYFVLFKRFDGMNVLEICNLVLGKWMAKFCAVGYLIYYLYASFLVDYSFTATMRRWILLKTPHWIILFLMMLFGIYYGKEKLQNITRFCQLTFWIVILLFFFSFGAYKNVDWDYLFPVQDVKVMGILQGAKASALSFLGFDSILIIFPMVNATLKTKVKTTIVSILFVTFVFLYMTVLCTVYFSPKELEKIIEPTLFLLKTVTLFGIIERLDLIFLSIWVFMIVATYVIYLHLANSVIDHLQKEKERKINLNFLLNFIIYLLAVFVPEIKETADLLFEILSYVSALFVVVIPLFILLFSLISKKKRNGANQT</sequence>
<keyword evidence="6 8" id="KW-1133">Transmembrane helix</keyword>
<dbReference type="GO" id="GO:0009847">
    <property type="term" value="P:spore germination"/>
    <property type="evidence" value="ECO:0007669"/>
    <property type="project" value="InterPro"/>
</dbReference>
<dbReference type="GO" id="GO:0016020">
    <property type="term" value="C:membrane"/>
    <property type="evidence" value="ECO:0007669"/>
    <property type="project" value="UniProtKB-SubCell"/>
</dbReference>
<evidence type="ECO:0000256" key="3">
    <source>
        <dbReference type="ARBA" id="ARBA00022448"/>
    </source>
</evidence>
<proteinExistence type="inferred from homology"/>
<dbReference type="STRING" id="1499688.BN000_03229"/>
<name>A0A0U1NZ46_9BACI</name>
<feature type="transmembrane region" description="Helical" evidence="8">
    <location>
        <begin position="74"/>
        <end position="98"/>
    </location>
</feature>
<evidence type="ECO:0000256" key="6">
    <source>
        <dbReference type="ARBA" id="ARBA00022989"/>
    </source>
</evidence>
<keyword evidence="7 8" id="KW-0472">Membrane</keyword>
<dbReference type="AlphaFoldDB" id="A0A0U1NZ46"/>
<feature type="transmembrane region" description="Helical" evidence="8">
    <location>
        <begin position="148"/>
        <end position="167"/>
    </location>
</feature>
<reference evidence="10" key="1">
    <citation type="submission" date="2015-05" db="EMBL/GenBank/DDBJ databases">
        <authorList>
            <person name="Urmite Genomes"/>
        </authorList>
    </citation>
    <scope>NUCLEOTIDE SEQUENCE [LARGE SCALE GENOMIC DNA]</scope>
    <source>
        <strain evidence="10">LF1</strain>
    </source>
</reference>
<evidence type="ECO:0000256" key="8">
    <source>
        <dbReference type="SAM" id="Phobius"/>
    </source>
</evidence>
<evidence type="ECO:0000256" key="4">
    <source>
        <dbReference type="ARBA" id="ARBA00022544"/>
    </source>
</evidence>
<dbReference type="PANTHER" id="PTHR34975">
    <property type="entry name" value="SPORE GERMINATION PROTEIN A2"/>
    <property type="match status" value="1"/>
</dbReference>
<dbReference type="OrthoDB" id="2446105at2"/>
<feature type="transmembrane region" description="Helical" evidence="8">
    <location>
        <begin position="270"/>
        <end position="294"/>
    </location>
</feature>
<evidence type="ECO:0000256" key="5">
    <source>
        <dbReference type="ARBA" id="ARBA00022692"/>
    </source>
</evidence>
<evidence type="ECO:0000313" key="10">
    <source>
        <dbReference type="Proteomes" id="UP000199087"/>
    </source>
</evidence>
<feature type="transmembrane region" description="Helical" evidence="8">
    <location>
        <begin position="306"/>
        <end position="324"/>
    </location>
</feature>
<feature type="transmembrane region" description="Helical" evidence="8">
    <location>
        <begin position="12"/>
        <end position="35"/>
    </location>
</feature>
<feature type="transmembrane region" description="Helical" evidence="8">
    <location>
        <begin position="118"/>
        <end position="136"/>
    </location>
</feature>
<keyword evidence="3" id="KW-0813">Transport</keyword>
<evidence type="ECO:0000313" key="9">
    <source>
        <dbReference type="EMBL" id="CRK83266.1"/>
    </source>
</evidence>
<dbReference type="Pfam" id="PF03845">
    <property type="entry name" value="Spore_permease"/>
    <property type="match status" value="1"/>
</dbReference>
<dbReference type="Gene3D" id="1.20.1740.10">
    <property type="entry name" value="Amino acid/polyamine transporter I"/>
    <property type="match status" value="1"/>
</dbReference>
<dbReference type="InterPro" id="IPR004761">
    <property type="entry name" value="Spore_GerAB"/>
</dbReference>
<protein>
    <submittedName>
        <fullName evidence="9">GerKB1 protein</fullName>
    </submittedName>
</protein>
<comment type="similarity">
    <text evidence="2">Belongs to the amino acid-polyamine-organocation (APC) superfamily. Spore germination protein (SGP) (TC 2.A.3.9) family.</text>
</comment>
<evidence type="ECO:0000256" key="1">
    <source>
        <dbReference type="ARBA" id="ARBA00004141"/>
    </source>
</evidence>
<gene>
    <name evidence="9" type="ORF">BN000_03229</name>
</gene>
<keyword evidence="10" id="KW-1185">Reference proteome</keyword>
<keyword evidence="4" id="KW-0309">Germination</keyword>
<accession>A0A0U1NZ46</accession>
<feature type="transmembrane region" description="Helical" evidence="8">
    <location>
        <begin position="336"/>
        <end position="358"/>
    </location>
</feature>
<dbReference type="NCBIfam" id="TIGR00912">
    <property type="entry name" value="2A0309"/>
    <property type="match status" value="1"/>
</dbReference>
<dbReference type="RefSeq" id="WP_090635585.1">
    <property type="nucleotide sequence ID" value="NZ_CVRB01000003.1"/>
</dbReference>
<dbReference type="EMBL" id="CVRB01000003">
    <property type="protein sequence ID" value="CRK83266.1"/>
    <property type="molecule type" value="Genomic_DNA"/>
</dbReference>
<evidence type="ECO:0000256" key="2">
    <source>
        <dbReference type="ARBA" id="ARBA00007998"/>
    </source>
</evidence>
<feature type="transmembrane region" description="Helical" evidence="8">
    <location>
        <begin position="219"/>
        <end position="240"/>
    </location>
</feature>